<sequence>MSLQAGVPDSQSLLDMLAYRRQVRRLDGPQGGSEAPPLSRCLSGGESRLGLVLLLLGDVCFLMCLFLDFLRLGEPPPQGLDDVGPAGGRLGKAGDDGRAERGVDDAGDLVELGGPCPCGEFSEEIQRLVRGGREP</sequence>
<reference evidence="2 3" key="1">
    <citation type="journal article" date="2015" name="Genome Announc.">
        <title>Draft Genome Sequence of Norvancomycin-Producing Strain Amycolatopsis orientalis CPCC200066.</title>
        <authorList>
            <person name="Lei X."/>
            <person name="Yuan F."/>
            <person name="Shi Y."/>
            <person name="Li X."/>
            <person name="Wang L."/>
            <person name="Hong B."/>
        </authorList>
    </citation>
    <scope>NUCLEOTIDE SEQUENCE [LARGE SCALE GENOMIC DNA]</scope>
    <source>
        <strain evidence="2 3">B-37</strain>
    </source>
</reference>
<evidence type="ECO:0000313" key="2">
    <source>
        <dbReference type="EMBL" id="ANN16131.1"/>
    </source>
</evidence>
<accession>A0A193BV77</accession>
<gene>
    <name evidence="2" type="ORF">SD37_11110</name>
</gene>
<evidence type="ECO:0000313" key="3">
    <source>
        <dbReference type="Proteomes" id="UP000093695"/>
    </source>
</evidence>
<keyword evidence="3" id="KW-1185">Reference proteome</keyword>
<protein>
    <submittedName>
        <fullName evidence="2">Uncharacterized protein</fullName>
    </submittedName>
</protein>
<dbReference type="KEGG" id="aori:SD37_11110"/>
<dbReference type="AlphaFoldDB" id="A0A193BV77"/>
<organism evidence="2 3">
    <name type="scientific">Amycolatopsis orientalis</name>
    <name type="common">Nocardia orientalis</name>
    <dbReference type="NCBI Taxonomy" id="31958"/>
    <lineage>
        <taxon>Bacteria</taxon>
        <taxon>Bacillati</taxon>
        <taxon>Actinomycetota</taxon>
        <taxon>Actinomycetes</taxon>
        <taxon>Pseudonocardiales</taxon>
        <taxon>Pseudonocardiaceae</taxon>
        <taxon>Amycolatopsis</taxon>
    </lineage>
</organism>
<evidence type="ECO:0000256" key="1">
    <source>
        <dbReference type="SAM" id="MobiDB-lite"/>
    </source>
</evidence>
<dbReference type="RefSeq" id="WP_044851674.1">
    <property type="nucleotide sequence ID" value="NZ_CP016174.1"/>
</dbReference>
<dbReference type="Proteomes" id="UP000093695">
    <property type="component" value="Chromosome"/>
</dbReference>
<proteinExistence type="predicted"/>
<dbReference type="EMBL" id="CP016174">
    <property type="protein sequence ID" value="ANN16131.1"/>
    <property type="molecule type" value="Genomic_DNA"/>
</dbReference>
<name>A0A193BV77_AMYOR</name>
<feature type="compositionally biased region" description="Basic and acidic residues" evidence="1">
    <location>
        <begin position="92"/>
        <end position="104"/>
    </location>
</feature>
<feature type="region of interest" description="Disordered" evidence="1">
    <location>
        <begin position="77"/>
        <end position="106"/>
    </location>
</feature>